<organism evidence="5 6">
    <name type="scientific">Alteribacillus iranensis</name>
    <dbReference type="NCBI Taxonomy" id="930128"/>
    <lineage>
        <taxon>Bacteria</taxon>
        <taxon>Bacillati</taxon>
        <taxon>Bacillota</taxon>
        <taxon>Bacilli</taxon>
        <taxon>Bacillales</taxon>
        <taxon>Bacillaceae</taxon>
        <taxon>Alteribacillus</taxon>
    </lineage>
</organism>
<sequence>MFTFHQVTFQDILEIEDLTIAEKEITCLMGESGSGKSTLLKLMNRLYSPDRGTITFKGTPIHEMDPIELRRQAVMLSQQPVLFGETIRENLEAGLLFSNKPTPSDSEMTTSLQDFQLQKRLDEKAGQLSGGEQQRLAFARVILMDPEVFLLDEPTSALDEELEHEVMERFIQHARSHSKTVIYVTHSKAIAEHFSDRIIDITKYSKKGRGHNGR</sequence>
<dbReference type="PROSITE" id="PS50893">
    <property type="entry name" value="ABC_TRANSPORTER_2"/>
    <property type="match status" value="1"/>
</dbReference>
<dbReference type="InterPro" id="IPR003439">
    <property type="entry name" value="ABC_transporter-like_ATP-bd"/>
</dbReference>
<dbReference type="Proteomes" id="UP000199516">
    <property type="component" value="Unassembled WGS sequence"/>
</dbReference>
<keyword evidence="6" id="KW-1185">Reference proteome</keyword>
<evidence type="ECO:0000256" key="2">
    <source>
        <dbReference type="ARBA" id="ARBA00022741"/>
    </source>
</evidence>
<name>A0A1I2DL64_9BACI</name>
<dbReference type="RefSeq" id="WP_245757873.1">
    <property type="nucleotide sequence ID" value="NZ_FONT01000004.1"/>
</dbReference>
<keyword evidence="1" id="KW-0813">Transport</keyword>
<evidence type="ECO:0000313" key="5">
    <source>
        <dbReference type="EMBL" id="SFE81023.1"/>
    </source>
</evidence>
<gene>
    <name evidence="5" type="ORF">SAMN05192532_104132</name>
</gene>
<dbReference type="PROSITE" id="PS00211">
    <property type="entry name" value="ABC_TRANSPORTER_1"/>
    <property type="match status" value="1"/>
</dbReference>
<dbReference type="InterPro" id="IPR017871">
    <property type="entry name" value="ABC_transporter-like_CS"/>
</dbReference>
<dbReference type="SMART" id="SM00382">
    <property type="entry name" value="AAA"/>
    <property type="match status" value="1"/>
</dbReference>
<evidence type="ECO:0000256" key="3">
    <source>
        <dbReference type="ARBA" id="ARBA00022840"/>
    </source>
</evidence>
<dbReference type="PANTHER" id="PTHR43423">
    <property type="entry name" value="ABC TRANSPORTER I FAMILY MEMBER 17"/>
    <property type="match status" value="1"/>
</dbReference>
<dbReference type="InterPro" id="IPR003593">
    <property type="entry name" value="AAA+_ATPase"/>
</dbReference>
<keyword evidence="2" id="KW-0547">Nucleotide-binding</keyword>
<dbReference type="Pfam" id="PF00005">
    <property type="entry name" value="ABC_tran"/>
    <property type="match status" value="1"/>
</dbReference>
<reference evidence="5 6" key="1">
    <citation type="submission" date="2016-10" db="EMBL/GenBank/DDBJ databases">
        <authorList>
            <person name="de Groot N.N."/>
        </authorList>
    </citation>
    <scope>NUCLEOTIDE SEQUENCE [LARGE SCALE GENOMIC DNA]</scope>
    <source>
        <strain evidence="5 6">DSM 23995</strain>
    </source>
</reference>
<dbReference type="CDD" id="cd03228">
    <property type="entry name" value="ABCC_MRP_Like"/>
    <property type="match status" value="1"/>
</dbReference>
<dbReference type="InterPro" id="IPR027417">
    <property type="entry name" value="P-loop_NTPase"/>
</dbReference>
<evidence type="ECO:0000256" key="1">
    <source>
        <dbReference type="ARBA" id="ARBA00022448"/>
    </source>
</evidence>
<dbReference type="AlphaFoldDB" id="A0A1I2DL64"/>
<protein>
    <submittedName>
        <fullName evidence="5">Putative ABC transport system ATP-binding protein</fullName>
    </submittedName>
</protein>
<accession>A0A1I2DL64</accession>
<dbReference type="SUPFAM" id="SSF52540">
    <property type="entry name" value="P-loop containing nucleoside triphosphate hydrolases"/>
    <property type="match status" value="1"/>
</dbReference>
<feature type="domain" description="ABC transporter" evidence="4">
    <location>
        <begin position="2"/>
        <end position="214"/>
    </location>
</feature>
<dbReference type="GO" id="GO:0016887">
    <property type="term" value="F:ATP hydrolysis activity"/>
    <property type="evidence" value="ECO:0007669"/>
    <property type="project" value="InterPro"/>
</dbReference>
<proteinExistence type="predicted"/>
<keyword evidence="3 5" id="KW-0067">ATP-binding</keyword>
<evidence type="ECO:0000313" key="6">
    <source>
        <dbReference type="Proteomes" id="UP000199516"/>
    </source>
</evidence>
<dbReference type="STRING" id="930128.SAMN05192532_104132"/>
<evidence type="ECO:0000259" key="4">
    <source>
        <dbReference type="PROSITE" id="PS50893"/>
    </source>
</evidence>
<dbReference type="PANTHER" id="PTHR43423:SF1">
    <property type="entry name" value="ABC TRANSPORTER I FAMILY MEMBER 17"/>
    <property type="match status" value="1"/>
</dbReference>
<dbReference type="Gene3D" id="3.40.50.300">
    <property type="entry name" value="P-loop containing nucleotide triphosphate hydrolases"/>
    <property type="match status" value="1"/>
</dbReference>
<dbReference type="EMBL" id="FONT01000004">
    <property type="protein sequence ID" value="SFE81023.1"/>
    <property type="molecule type" value="Genomic_DNA"/>
</dbReference>
<dbReference type="GO" id="GO:0005524">
    <property type="term" value="F:ATP binding"/>
    <property type="evidence" value="ECO:0007669"/>
    <property type="project" value="UniProtKB-KW"/>
</dbReference>